<evidence type="ECO:0000313" key="2">
    <source>
        <dbReference type="EMBL" id="KAL0131179.1"/>
    </source>
</evidence>
<proteinExistence type="predicted"/>
<reference evidence="2 3" key="1">
    <citation type="submission" date="2023-03" db="EMBL/GenBank/DDBJ databases">
        <title>High recombination rates correlate with genetic variation in Cardiocondyla obscurior ants.</title>
        <authorList>
            <person name="Errbii M."/>
        </authorList>
    </citation>
    <scope>NUCLEOTIDE SEQUENCE [LARGE SCALE GENOMIC DNA]</scope>
    <source>
        <strain evidence="2">Alpha-2009</strain>
        <tissue evidence="2">Whole body</tissue>
    </source>
</reference>
<feature type="chain" id="PRO_5043486673" description="Prion-like-(Q/N-rich) domain-bearing protein 25" evidence="1">
    <location>
        <begin position="21"/>
        <end position="223"/>
    </location>
</feature>
<comment type="caution">
    <text evidence="2">The sequence shown here is derived from an EMBL/GenBank/DDBJ whole genome shotgun (WGS) entry which is preliminary data.</text>
</comment>
<evidence type="ECO:0000313" key="3">
    <source>
        <dbReference type="Proteomes" id="UP001430953"/>
    </source>
</evidence>
<evidence type="ECO:0008006" key="4">
    <source>
        <dbReference type="Google" id="ProtNLM"/>
    </source>
</evidence>
<dbReference type="PANTHER" id="PTHR39069:SF8">
    <property type="entry name" value="FI17111P1"/>
    <property type="match status" value="1"/>
</dbReference>
<dbReference type="PANTHER" id="PTHR39069">
    <property type="entry name" value="ECDYSONE-INDUCIBLE GENE E1, ISOFORM A"/>
    <property type="match status" value="1"/>
</dbReference>
<feature type="signal peptide" evidence="1">
    <location>
        <begin position="1"/>
        <end position="20"/>
    </location>
</feature>
<accession>A0AAW2GV61</accession>
<dbReference type="Proteomes" id="UP001430953">
    <property type="component" value="Unassembled WGS sequence"/>
</dbReference>
<organism evidence="2 3">
    <name type="scientific">Cardiocondyla obscurior</name>
    <dbReference type="NCBI Taxonomy" id="286306"/>
    <lineage>
        <taxon>Eukaryota</taxon>
        <taxon>Metazoa</taxon>
        <taxon>Ecdysozoa</taxon>
        <taxon>Arthropoda</taxon>
        <taxon>Hexapoda</taxon>
        <taxon>Insecta</taxon>
        <taxon>Pterygota</taxon>
        <taxon>Neoptera</taxon>
        <taxon>Endopterygota</taxon>
        <taxon>Hymenoptera</taxon>
        <taxon>Apocrita</taxon>
        <taxon>Aculeata</taxon>
        <taxon>Formicoidea</taxon>
        <taxon>Formicidae</taxon>
        <taxon>Myrmicinae</taxon>
        <taxon>Cardiocondyla</taxon>
    </lineage>
</organism>
<gene>
    <name evidence="2" type="ORF">PUN28_002618</name>
</gene>
<dbReference type="EMBL" id="JADYXP020000002">
    <property type="protein sequence ID" value="KAL0131179.1"/>
    <property type="molecule type" value="Genomic_DNA"/>
</dbReference>
<keyword evidence="1" id="KW-0732">Signal</keyword>
<evidence type="ECO:0000256" key="1">
    <source>
        <dbReference type="SAM" id="SignalP"/>
    </source>
</evidence>
<keyword evidence="3" id="KW-1185">Reference proteome</keyword>
<name>A0AAW2GV61_9HYME</name>
<sequence length="223" mass="25053">MTTLVCISFILYSLAGYVSSQQDLEHVHAAYVGEKCERDVDCIENAFCRWQEMCLCNPFYSPSLDKSKCIATVGLSCLDNTPCQTITNSECKQNTCTCKDDFFLDSKNSSNCIRRPVKIGDQCQANTDLCRESFNYALCINEKCQCITGYHFVNETGACVQSRALYFTCSNNYECYEGDKSLDTMECKNQQCVCREGERCKGSLMTAAGILVAISYFLQQVAR</sequence>
<protein>
    <recommendedName>
        <fullName evidence="4">Prion-like-(Q/N-rich) domain-bearing protein 25</fullName>
    </recommendedName>
</protein>
<dbReference type="AlphaFoldDB" id="A0AAW2GV61"/>